<dbReference type="RefSeq" id="WP_089685385.1">
    <property type="nucleotide sequence ID" value="NZ_FNFO01000008.1"/>
</dbReference>
<dbReference type="InterPro" id="IPR037066">
    <property type="entry name" value="Plug_dom_sf"/>
</dbReference>
<dbReference type="NCBIfam" id="TIGR04056">
    <property type="entry name" value="OMP_RagA_SusC"/>
    <property type="match status" value="1"/>
</dbReference>
<evidence type="ECO:0000313" key="11">
    <source>
        <dbReference type="Proteomes" id="UP000198510"/>
    </source>
</evidence>
<keyword evidence="8" id="KW-0732">Signal</keyword>
<keyword evidence="6 7" id="KW-0998">Cell outer membrane</keyword>
<dbReference type="InterPro" id="IPR012910">
    <property type="entry name" value="Plug_dom"/>
</dbReference>
<reference evidence="10 11" key="1">
    <citation type="submission" date="2016-10" db="EMBL/GenBank/DDBJ databases">
        <authorList>
            <person name="de Groot N.N."/>
        </authorList>
    </citation>
    <scope>NUCLEOTIDE SEQUENCE [LARGE SCALE GENOMIC DNA]</scope>
    <source>
        <strain evidence="10 11">DSM 25186</strain>
    </source>
</reference>
<comment type="subcellular location">
    <subcellularLocation>
        <location evidence="1 7">Cell outer membrane</location>
        <topology evidence="1 7">Multi-pass membrane protein</topology>
    </subcellularLocation>
</comment>
<gene>
    <name evidence="10" type="ORF">SAMN05421823_10876</name>
</gene>
<dbReference type="Gene3D" id="2.170.130.10">
    <property type="entry name" value="TonB-dependent receptor, plug domain"/>
    <property type="match status" value="1"/>
</dbReference>
<dbReference type="InterPro" id="IPR023997">
    <property type="entry name" value="TonB-dep_OMP_SusC/RagA_CS"/>
</dbReference>
<name>A0A1G9MT42_9BACT</name>
<evidence type="ECO:0000256" key="4">
    <source>
        <dbReference type="ARBA" id="ARBA00022692"/>
    </source>
</evidence>
<feature type="chain" id="PRO_5011632653" evidence="8">
    <location>
        <begin position="24"/>
        <end position="1036"/>
    </location>
</feature>
<proteinExistence type="inferred from homology"/>
<organism evidence="10 11">
    <name type="scientific">Catalinimonas alkaloidigena</name>
    <dbReference type="NCBI Taxonomy" id="1075417"/>
    <lineage>
        <taxon>Bacteria</taxon>
        <taxon>Pseudomonadati</taxon>
        <taxon>Bacteroidota</taxon>
        <taxon>Cytophagia</taxon>
        <taxon>Cytophagales</taxon>
        <taxon>Catalimonadaceae</taxon>
        <taxon>Catalinimonas</taxon>
    </lineage>
</organism>
<dbReference type="InterPro" id="IPR036942">
    <property type="entry name" value="Beta-barrel_TonB_sf"/>
</dbReference>
<evidence type="ECO:0000256" key="3">
    <source>
        <dbReference type="ARBA" id="ARBA00022452"/>
    </source>
</evidence>
<evidence type="ECO:0000256" key="5">
    <source>
        <dbReference type="ARBA" id="ARBA00023136"/>
    </source>
</evidence>
<dbReference type="Gene3D" id="2.40.170.20">
    <property type="entry name" value="TonB-dependent receptor, beta-barrel domain"/>
    <property type="match status" value="1"/>
</dbReference>
<keyword evidence="2 7" id="KW-0813">Transport</keyword>
<evidence type="ECO:0000313" key="10">
    <source>
        <dbReference type="EMBL" id="SDL77274.1"/>
    </source>
</evidence>
<feature type="domain" description="TonB-dependent receptor plug" evidence="9">
    <location>
        <begin position="120"/>
        <end position="242"/>
    </location>
</feature>
<dbReference type="EMBL" id="FNFO01000008">
    <property type="protein sequence ID" value="SDL77274.1"/>
    <property type="molecule type" value="Genomic_DNA"/>
</dbReference>
<keyword evidence="5 7" id="KW-0472">Membrane</keyword>
<evidence type="ECO:0000256" key="8">
    <source>
        <dbReference type="SAM" id="SignalP"/>
    </source>
</evidence>
<sequence length="1036" mass="112460">MRKRLSLFSLFWGLFLCGPVAWGQRTVSGKITDGTTQETLIGVSVLVKGTTIGTISDATGAYTLNVPADGTTLVFSYIGYTPQDVAINNRSVIDVALEPDVQALQEVVVTALGIERESKALPYATQSIGPQQLNEVRDANVLNTLQGKIAGAYITQGSGGVGSGSRIVLRGNRSIQGSNNALIVVDGVPINNSTYQTATSDFGGVTGSDGASNINPDDIESTTVLRGASAAALYGSQAANGVILITTKKGRSGKISVDVNSGVTRQTVFAIPRFQDQYGQGVGGNIVPNEGASWGAPMQGQSFTNYLGEQASYSPQPDNVRDFFRTAYSFNNSIGVSGGSEKMQTYLSYTNNALQGVVPKNDMSRHTINLRLSNQISEKFSTDAKVTYILQDIYDKPRTGEENAPVIDVYQAPRNVSIENMKQYAMPDAFGIPTPTPWPSTLSSIYQNPYWMIHQTAINQSRDRITGFLTAKYQITSWLSLQGRANLDKYFDKNEEEYSQGTILWTSRPGGRFSRNSIVITQKWFDAMLAGSNNLGEQVQIDYRIGAILQDNQYQNTGAVANGLNIPNKFNLAFGTQQTHSDVYTHTQTQSVFGQTTIAFRDAIFLDASLRNDWASTLPSPYGFQYPSVGLSAVISDLVSLPEVWSFFKLNTSYARVGNGGDPYLLFNTYSYQQGAGAGFIARDARQAIGNLQPEITRSLEIGGDVRFISNRIGLTFTYYKTNSLNQLLLLGLAPASGFSEQYINAGNIQNQGIEVVVNGTPINTANFSWNVTFNLGRNRNKILELAENINERTLGGSYARSATPIVRVGGSYGDLLADGWATDANGRFIVSDAGLPVVTEDQKIIGNFNPKMTLGLSNTFNYKGVSLRVLLDGRVGGIAVSGTEMNLAFSGVTEETAQMREGGWVLDAVTASGEENTTAINAEAFWTSASVTGKRYGSGEFFAYDATNFRVREVSLGYDLPLPVNTFIKGAKLSFVARNLFWLYRGSSILDIPGLGKRKMWFDPDMNLGNSNFQGIEYGTLPSTRDLGLNLKLSF</sequence>
<dbReference type="InterPro" id="IPR039426">
    <property type="entry name" value="TonB-dep_rcpt-like"/>
</dbReference>
<evidence type="ECO:0000256" key="7">
    <source>
        <dbReference type="PROSITE-ProRule" id="PRU01360"/>
    </source>
</evidence>
<dbReference type="AlphaFoldDB" id="A0A1G9MT42"/>
<evidence type="ECO:0000256" key="1">
    <source>
        <dbReference type="ARBA" id="ARBA00004571"/>
    </source>
</evidence>
<accession>A0A1G9MT42</accession>
<feature type="signal peptide" evidence="8">
    <location>
        <begin position="1"/>
        <end position="23"/>
    </location>
</feature>
<dbReference type="Pfam" id="PF07715">
    <property type="entry name" value="Plug"/>
    <property type="match status" value="1"/>
</dbReference>
<evidence type="ECO:0000259" key="9">
    <source>
        <dbReference type="Pfam" id="PF07715"/>
    </source>
</evidence>
<dbReference type="Pfam" id="PF13715">
    <property type="entry name" value="CarbopepD_reg_2"/>
    <property type="match status" value="1"/>
</dbReference>
<dbReference type="OrthoDB" id="9768177at2"/>
<comment type="similarity">
    <text evidence="7">Belongs to the TonB-dependent receptor family.</text>
</comment>
<dbReference type="SUPFAM" id="SSF49464">
    <property type="entry name" value="Carboxypeptidase regulatory domain-like"/>
    <property type="match status" value="1"/>
</dbReference>
<dbReference type="Gene3D" id="2.60.40.1120">
    <property type="entry name" value="Carboxypeptidase-like, regulatory domain"/>
    <property type="match status" value="1"/>
</dbReference>
<evidence type="ECO:0000256" key="2">
    <source>
        <dbReference type="ARBA" id="ARBA00022448"/>
    </source>
</evidence>
<dbReference type="InterPro" id="IPR023996">
    <property type="entry name" value="TonB-dep_OMP_SusC/RagA"/>
</dbReference>
<dbReference type="InterPro" id="IPR008969">
    <property type="entry name" value="CarboxyPept-like_regulatory"/>
</dbReference>
<protein>
    <submittedName>
        <fullName evidence="10">TonB-linked outer membrane protein, SusC/RagA family</fullName>
    </submittedName>
</protein>
<dbReference type="NCBIfam" id="TIGR04057">
    <property type="entry name" value="SusC_RagA_signa"/>
    <property type="match status" value="1"/>
</dbReference>
<keyword evidence="4 7" id="KW-0812">Transmembrane</keyword>
<dbReference type="STRING" id="1075417.SAMN05421823_10876"/>
<dbReference type="GO" id="GO:0009279">
    <property type="term" value="C:cell outer membrane"/>
    <property type="evidence" value="ECO:0007669"/>
    <property type="project" value="UniProtKB-SubCell"/>
</dbReference>
<dbReference type="SUPFAM" id="SSF56935">
    <property type="entry name" value="Porins"/>
    <property type="match status" value="1"/>
</dbReference>
<evidence type="ECO:0000256" key="6">
    <source>
        <dbReference type="ARBA" id="ARBA00023237"/>
    </source>
</evidence>
<dbReference type="Proteomes" id="UP000198510">
    <property type="component" value="Unassembled WGS sequence"/>
</dbReference>
<dbReference type="PROSITE" id="PS52016">
    <property type="entry name" value="TONB_DEPENDENT_REC_3"/>
    <property type="match status" value="1"/>
</dbReference>
<keyword evidence="11" id="KW-1185">Reference proteome</keyword>
<keyword evidence="3 7" id="KW-1134">Transmembrane beta strand</keyword>